<protein>
    <submittedName>
        <fullName evidence="2">Uncharacterized protein</fullName>
    </submittedName>
</protein>
<feature type="region of interest" description="Disordered" evidence="1">
    <location>
        <begin position="1"/>
        <end position="40"/>
    </location>
</feature>
<keyword evidence="3" id="KW-1185">Reference proteome</keyword>
<proteinExistence type="predicted"/>
<dbReference type="AlphaFoldDB" id="A0A3P5X9E2"/>
<sequence>MSPEPSDAFSQSEFSKRLSNAAATTGTKSLRGFTLGKSPTDENWRLYLNLDLTHYFEFSRKDASTPRKSNLARRWSGSTAARRSPKPPHGRCPWNSCRARSGLGFCADSQASTT</sequence>
<evidence type="ECO:0000313" key="2">
    <source>
        <dbReference type="EMBL" id="VDC26906.1"/>
    </source>
</evidence>
<gene>
    <name evidence="2" type="ORF">PSET11_01824</name>
</gene>
<dbReference type="Proteomes" id="UP000280861">
    <property type="component" value="Unassembled WGS sequence"/>
</dbReference>
<feature type="region of interest" description="Disordered" evidence="1">
    <location>
        <begin position="62"/>
        <end position="93"/>
    </location>
</feature>
<evidence type="ECO:0000256" key="1">
    <source>
        <dbReference type="SAM" id="MobiDB-lite"/>
    </source>
</evidence>
<name>A0A3P5X9E2_9MICC</name>
<organism evidence="2 3">
    <name type="scientific">Arthrobacter ulcerisalmonis</name>
    <dbReference type="NCBI Taxonomy" id="2483813"/>
    <lineage>
        <taxon>Bacteria</taxon>
        <taxon>Bacillati</taxon>
        <taxon>Actinomycetota</taxon>
        <taxon>Actinomycetes</taxon>
        <taxon>Micrococcales</taxon>
        <taxon>Micrococcaceae</taxon>
        <taxon>Arthrobacter</taxon>
    </lineage>
</organism>
<accession>A0A3P5X9E2</accession>
<dbReference type="EMBL" id="UXAU01000025">
    <property type="protein sequence ID" value="VDC26906.1"/>
    <property type="molecule type" value="Genomic_DNA"/>
</dbReference>
<evidence type="ECO:0000313" key="3">
    <source>
        <dbReference type="Proteomes" id="UP000280861"/>
    </source>
</evidence>
<reference evidence="2 3" key="1">
    <citation type="submission" date="2018-11" db="EMBL/GenBank/DDBJ databases">
        <authorList>
            <person name="Criscuolo A."/>
        </authorList>
    </citation>
    <scope>NUCLEOTIDE SEQUENCE [LARGE SCALE GENOMIC DNA]</scope>
    <source>
        <strain evidence="2">AT11b</strain>
    </source>
</reference>
<feature type="compositionally biased region" description="Polar residues" evidence="1">
    <location>
        <begin position="8"/>
        <end position="28"/>
    </location>
</feature>